<keyword evidence="3 4" id="KW-0479">Metal-binding</keyword>
<dbReference type="InterPro" id="IPR027546">
    <property type="entry name" value="Sirtuin_class_III"/>
</dbReference>
<name>A0A518BJH2_9BACT</name>
<dbReference type="GO" id="GO:0017136">
    <property type="term" value="F:histone deacetylase activity, NAD-dependent"/>
    <property type="evidence" value="ECO:0007669"/>
    <property type="project" value="TreeGrafter"/>
</dbReference>
<feature type="active site" description="Proton acceptor" evidence="3 4">
    <location>
        <position position="141"/>
    </location>
</feature>
<evidence type="ECO:0000313" key="6">
    <source>
        <dbReference type="EMBL" id="QDU67112.1"/>
    </source>
</evidence>
<feature type="binding site" evidence="3">
    <location>
        <position position="86"/>
    </location>
    <ligand>
        <name>substrate</name>
    </ligand>
</feature>
<keyword evidence="2 3" id="KW-0520">NAD</keyword>
<dbReference type="InterPro" id="IPR050134">
    <property type="entry name" value="NAD-dep_sirtuin_deacylases"/>
</dbReference>
<dbReference type="KEGG" id="pbap:Pla133_21900"/>
<evidence type="ECO:0000256" key="4">
    <source>
        <dbReference type="PROSITE-ProRule" id="PRU00236"/>
    </source>
</evidence>
<proteinExistence type="inferred from homology"/>
<feature type="binding site" evidence="3">
    <location>
        <position position="89"/>
    </location>
    <ligand>
        <name>substrate</name>
    </ligand>
</feature>
<evidence type="ECO:0000256" key="1">
    <source>
        <dbReference type="ARBA" id="ARBA00022679"/>
    </source>
</evidence>
<evidence type="ECO:0000256" key="3">
    <source>
        <dbReference type="HAMAP-Rule" id="MF_01121"/>
    </source>
</evidence>
<evidence type="ECO:0000259" key="5">
    <source>
        <dbReference type="PROSITE" id="PS50305"/>
    </source>
</evidence>
<dbReference type="InterPro" id="IPR003000">
    <property type="entry name" value="Sirtuin"/>
</dbReference>
<dbReference type="SUPFAM" id="SSF52467">
    <property type="entry name" value="DHS-like NAD/FAD-binding domain"/>
    <property type="match status" value="1"/>
</dbReference>
<organism evidence="6 7">
    <name type="scientific">Engelhardtia mirabilis</name>
    <dbReference type="NCBI Taxonomy" id="2528011"/>
    <lineage>
        <taxon>Bacteria</taxon>
        <taxon>Pseudomonadati</taxon>
        <taxon>Planctomycetota</taxon>
        <taxon>Planctomycetia</taxon>
        <taxon>Planctomycetia incertae sedis</taxon>
        <taxon>Engelhardtia</taxon>
    </lineage>
</organism>
<keyword evidence="7" id="KW-1185">Reference proteome</keyword>
<keyword evidence="3 4" id="KW-0862">Zinc</keyword>
<comment type="catalytic activity">
    <reaction evidence="3">
        <text>N(6)-acetyl-L-lysyl-[protein] + NAD(+) + H2O = 2''-O-acetyl-ADP-D-ribose + nicotinamide + L-lysyl-[protein]</text>
        <dbReference type="Rhea" id="RHEA:43636"/>
        <dbReference type="Rhea" id="RHEA-COMP:9752"/>
        <dbReference type="Rhea" id="RHEA-COMP:10731"/>
        <dbReference type="ChEBI" id="CHEBI:15377"/>
        <dbReference type="ChEBI" id="CHEBI:17154"/>
        <dbReference type="ChEBI" id="CHEBI:29969"/>
        <dbReference type="ChEBI" id="CHEBI:57540"/>
        <dbReference type="ChEBI" id="CHEBI:61930"/>
        <dbReference type="ChEBI" id="CHEBI:83767"/>
        <dbReference type="EC" id="2.3.1.286"/>
    </reaction>
</comment>
<comment type="caution">
    <text evidence="3">Lacks conserved residue(s) required for the propagation of feature annotation.</text>
</comment>
<keyword evidence="1" id="KW-0808">Transferase</keyword>
<feature type="binding site" evidence="3 4">
    <location>
        <position position="170"/>
    </location>
    <ligand>
        <name>Zn(2+)</name>
        <dbReference type="ChEBI" id="CHEBI:29105"/>
    </ligand>
</feature>
<dbReference type="Gene3D" id="3.40.50.1220">
    <property type="entry name" value="TPP-binding domain"/>
    <property type="match status" value="1"/>
</dbReference>
<dbReference type="Proteomes" id="UP000316921">
    <property type="component" value="Chromosome"/>
</dbReference>
<feature type="binding site" evidence="3">
    <location>
        <begin position="209"/>
        <end position="211"/>
    </location>
    <ligand>
        <name>NAD(+)</name>
        <dbReference type="ChEBI" id="CHEBI:57540"/>
    </ligand>
</feature>
<dbReference type="InterPro" id="IPR026591">
    <property type="entry name" value="Sirtuin_cat_small_dom_sf"/>
</dbReference>
<reference evidence="6 7" key="1">
    <citation type="submission" date="2019-02" db="EMBL/GenBank/DDBJ databases">
        <title>Deep-cultivation of Planctomycetes and their phenomic and genomic characterization uncovers novel biology.</title>
        <authorList>
            <person name="Wiegand S."/>
            <person name="Jogler M."/>
            <person name="Boedeker C."/>
            <person name="Pinto D."/>
            <person name="Vollmers J."/>
            <person name="Rivas-Marin E."/>
            <person name="Kohn T."/>
            <person name="Peeters S.H."/>
            <person name="Heuer A."/>
            <person name="Rast P."/>
            <person name="Oberbeckmann S."/>
            <person name="Bunk B."/>
            <person name="Jeske O."/>
            <person name="Meyerdierks A."/>
            <person name="Storesund J.E."/>
            <person name="Kallscheuer N."/>
            <person name="Luecker S."/>
            <person name="Lage O.M."/>
            <person name="Pohl T."/>
            <person name="Merkel B.J."/>
            <person name="Hornburger P."/>
            <person name="Mueller R.-W."/>
            <person name="Bruemmer F."/>
            <person name="Labrenz M."/>
            <person name="Spormann A.M."/>
            <person name="Op den Camp H."/>
            <person name="Overmann J."/>
            <person name="Amann R."/>
            <person name="Jetten M.S.M."/>
            <person name="Mascher T."/>
            <person name="Medema M.H."/>
            <person name="Devos D.P."/>
            <person name="Kaster A.-K."/>
            <person name="Ovreas L."/>
            <person name="Rohde M."/>
            <person name="Galperin M.Y."/>
            <person name="Jogler C."/>
        </authorList>
    </citation>
    <scope>NUCLEOTIDE SEQUENCE [LARGE SCALE GENOMIC DNA]</scope>
    <source>
        <strain evidence="6 7">Pla133</strain>
    </source>
</reference>
<dbReference type="GO" id="GO:0005737">
    <property type="term" value="C:cytoplasm"/>
    <property type="evidence" value="ECO:0007669"/>
    <property type="project" value="UniProtKB-SubCell"/>
</dbReference>
<dbReference type="CDD" id="cd01412">
    <property type="entry name" value="SIRT5_Af1_CobB"/>
    <property type="match status" value="1"/>
</dbReference>
<dbReference type="PANTHER" id="PTHR11085">
    <property type="entry name" value="NAD-DEPENDENT PROTEIN DEACYLASE SIRTUIN-5, MITOCHONDRIAL-RELATED"/>
    <property type="match status" value="1"/>
</dbReference>
<evidence type="ECO:0000313" key="7">
    <source>
        <dbReference type="Proteomes" id="UP000316921"/>
    </source>
</evidence>
<dbReference type="PANTHER" id="PTHR11085:SF4">
    <property type="entry name" value="NAD-DEPENDENT PROTEIN DEACYLASE"/>
    <property type="match status" value="1"/>
</dbReference>
<dbReference type="Gene3D" id="3.30.1600.10">
    <property type="entry name" value="SIR2/SIRT2 'Small Domain"/>
    <property type="match status" value="1"/>
</dbReference>
<feature type="binding site" evidence="3">
    <location>
        <begin position="124"/>
        <end position="127"/>
    </location>
    <ligand>
        <name>NAD(+)</name>
        <dbReference type="ChEBI" id="CHEBI:57540"/>
    </ligand>
</feature>
<dbReference type="Pfam" id="PF02146">
    <property type="entry name" value="SIR2"/>
    <property type="match status" value="1"/>
</dbReference>
<dbReference type="GO" id="GO:0008270">
    <property type="term" value="F:zinc ion binding"/>
    <property type="evidence" value="ECO:0007669"/>
    <property type="project" value="UniProtKB-UniRule"/>
</dbReference>
<sequence>MGRIRKAHLLVPSTGRILALGPTMSHRTRDDLRVGGVVVLTGAGISAEAGLPTFRDAGGLWEGHRPEEVATPKAWAADPELVWRFYQARRARLGAVQPGPAHHSLVQLETRCQRAGLAFTLVTQNVDDLHQRAGSTVLAMHGQLRRLRCESCGNAVQDADSLEPNRFVPCAACGWHALRPDVVWFGEVPHGLDRIEQALLECGVFLSIGTSGAVYPAAGLLSVARAAGARTIVNSLESPENLHPADDFRPGLASEVVPALVDELTADLRLPR</sequence>
<dbReference type="HAMAP" id="MF_01121">
    <property type="entry name" value="Sirtuin_ClassIII"/>
    <property type="match status" value="1"/>
</dbReference>
<comment type="cofactor">
    <cofactor evidence="3">
        <name>Zn(2+)</name>
        <dbReference type="ChEBI" id="CHEBI:29105"/>
    </cofactor>
    <text evidence="3">Binds 1 zinc ion per subunit.</text>
</comment>
<dbReference type="PROSITE" id="PS50305">
    <property type="entry name" value="SIRTUIN"/>
    <property type="match status" value="1"/>
</dbReference>
<feature type="binding site" evidence="3 4">
    <location>
        <position position="173"/>
    </location>
    <ligand>
        <name>Zn(2+)</name>
        <dbReference type="ChEBI" id="CHEBI:29105"/>
    </ligand>
</feature>
<dbReference type="GO" id="GO:0036055">
    <property type="term" value="F:protein-succinyllysine desuccinylase activity"/>
    <property type="evidence" value="ECO:0007669"/>
    <property type="project" value="UniProtKB-UniRule"/>
</dbReference>
<keyword evidence="3" id="KW-0963">Cytoplasm</keyword>
<keyword evidence="6" id="KW-0378">Hydrolase</keyword>
<protein>
    <recommendedName>
        <fullName evidence="3">NAD-dependent protein deacylase</fullName>
        <ecNumber evidence="3">2.3.1.286</ecNumber>
    </recommendedName>
    <alternativeName>
        <fullName evidence="3">Regulatory protein SIR2 homolog</fullName>
    </alternativeName>
</protein>
<feature type="binding site" evidence="3 4">
    <location>
        <position position="149"/>
    </location>
    <ligand>
        <name>Zn(2+)</name>
        <dbReference type="ChEBI" id="CHEBI:29105"/>
    </ligand>
</feature>
<feature type="binding site" evidence="3">
    <location>
        <position position="253"/>
    </location>
    <ligand>
        <name>NAD(+)</name>
        <dbReference type="ChEBI" id="CHEBI:57540"/>
    </ligand>
</feature>
<evidence type="ECO:0000256" key="2">
    <source>
        <dbReference type="ARBA" id="ARBA00023027"/>
    </source>
</evidence>
<comment type="subcellular location">
    <subcellularLocation>
        <location evidence="3">Cytoplasm</location>
    </subcellularLocation>
</comment>
<accession>A0A518BJH2</accession>
<feature type="binding site" evidence="3 4">
    <location>
        <position position="152"/>
    </location>
    <ligand>
        <name>Zn(2+)</name>
        <dbReference type="ChEBI" id="CHEBI:29105"/>
    </ligand>
</feature>
<dbReference type="InterPro" id="IPR026590">
    <property type="entry name" value="Ssirtuin_cat_dom"/>
</dbReference>
<dbReference type="EC" id="2.3.1.286" evidence="3"/>
<dbReference type="GO" id="GO:0070403">
    <property type="term" value="F:NAD+ binding"/>
    <property type="evidence" value="ECO:0007669"/>
    <property type="project" value="UniProtKB-UniRule"/>
</dbReference>
<comment type="similarity">
    <text evidence="3">Belongs to the sirtuin family. Class III subfamily.</text>
</comment>
<dbReference type="EMBL" id="CP036287">
    <property type="protein sequence ID" value="QDU67112.1"/>
    <property type="molecule type" value="Genomic_DNA"/>
</dbReference>
<comment type="function">
    <text evidence="3">NAD-dependent lysine deacetylase and desuccinylase that specifically removes acetyl and succinyl groups on target proteins. Modulates the activities of several proteins which are inactive in their acylated form.</text>
</comment>
<comment type="domain">
    <text evidence="3">2 residues (Tyr-86 and Arg-89) present in a large hydrophobic pocket are probably involved in substrate specificity. They are important for desuccinylation activity, but dispensable for deacetylation activity.</text>
</comment>
<feature type="domain" description="Deacetylase sirtuin-type" evidence="5">
    <location>
        <begin position="17"/>
        <end position="267"/>
    </location>
</feature>
<dbReference type="InterPro" id="IPR029035">
    <property type="entry name" value="DHS-like_NAD/FAD-binding_dom"/>
</dbReference>
<dbReference type="GO" id="GO:0036054">
    <property type="term" value="F:protein-malonyllysine demalonylase activity"/>
    <property type="evidence" value="ECO:0007669"/>
    <property type="project" value="InterPro"/>
</dbReference>
<gene>
    <name evidence="3 6" type="primary">cobB</name>
    <name evidence="6" type="ORF">Pla133_21900</name>
</gene>
<dbReference type="AlphaFoldDB" id="A0A518BJH2"/>
<comment type="catalytic activity">
    <reaction evidence="3">
        <text>N(6)-succinyl-L-lysyl-[protein] + NAD(+) + H2O = 2''-O-succinyl-ADP-D-ribose + nicotinamide + L-lysyl-[protein]</text>
        <dbReference type="Rhea" id="RHEA:47668"/>
        <dbReference type="Rhea" id="RHEA-COMP:9752"/>
        <dbReference type="Rhea" id="RHEA-COMP:11877"/>
        <dbReference type="ChEBI" id="CHEBI:15377"/>
        <dbReference type="ChEBI" id="CHEBI:17154"/>
        <dbReference type="ChEBI" id="CHEBI:29969"/>
        <dbReference type="ChEBI" id="CHEBI:57540"/>
        <dbReference type="ChEBI" id="CHEBI:87830"/>
        <dbReference type="ChEBI" id="CHEBI:87832"/>
    </reaction>
</comment>